<evidence type="ECO:0000256" key="1">
    <source>
        <dbReference type="ARBA" id="ARBA00004267"/>
    </source>
</evidence>
<dbReference type="FunCoup" id="A0A6P8J032">
    <property type="interactions" value="562"/>
</dbReference>
<dbReference type="InterPro" id="IPR022214">
    <property type="entry name" value="MZT1"/>
</dbReference>
<sequence length="87" mass="9473">MAGQNLRLSGLHCKMADRSKVSSAREAMETLTEISKLLNTGLDSETLAICVKLCEAGVNPEALASVVQELRRETAALQNADEEEQRK</sequence>
<dbReference type="AlphaFoldDB" id="A0A6P8J032"/>
<evidence type="ECO:0000313" key="6">
    <source>
        <dbReference type="RefSeq" id="XP_031573161.1"/>
    </source>
</evidence>
<dbReference type="GO" id="GO:0090307">
    <property type="term" value="P:mitotic spindle assembly"/>
    <property type="evidence" value="ECO:0007669"/>
    <property type="project" value="TreeGrafter"/>
</dbReference>
<protein>
    <submittedName>
        <fullName evidence="6">Mitotic-spindle organizing protein 1-like</fullName>
    </submittedName>
</protein>
<dbReference type="RefSeq" id="XP_031573161.1">
    <property type="nucleotide sequence ID" value="XM_031717301.1"/>
</dbReference>
<organism evidence="5 6">
    <name type="scientific">Actinia tenebrosa</name>
    <name type="common">Australian red waratah sea anemone</name>
    <dbReference type="NCBI Taxonomy" id="6105"/>
    <lineage>
        <taxon>Eukaryota</taxon>
        <taxon>Metazoa</taxon>
        <taxon>Cnidaria</taxon>
        <taxon>Anthozoa</taxon>
        <taxon>Hexacorallia</taxon>
        <taxon>Actiniaria</taxon>
        <taxon>Actiniidae</taxon>
        <taxon>Actinia</taxon>
    </lineage>
</organism>
<comment type="subcellular location">
    <subcellularLocation>
        <location evidence="1">Cytoplasm</location>
        <location evidence="1">Cytoskeleton</location>
        <location evidence="1">Microtubule organizing center</location>
    </subcellularLocation>
</comment>
<dbReference type="GO" id="GO:0031021">
    <property type="term" value="C:interphase microtubule organizing center"/>
    <property type="evidence" value="ECO:0007669"/>
    <property type="project" value="TreeGrafter"/>
</dbReference>
<dbReference type="PANTHER" id="PTHR28520">
    <property type="entry name" value="MITOTIC-SPINDLE ORGANIZING PROTEIN 1"/>
    <property type="match status" value="1"/>
</dbReference>
<dbReference type="GO" id="GO:0051415">
    <property type="term" value="P:microtubule nucleation by interphase microtubule organizing center"/>
    <property type="evidence" value="ECO:0007669"/>
    <property type="project" value="TreeGrafter"/>
</dbReference>
<dbReference type="KEGG" id="aten:116307147"/>
<dbReference type="PANTHER" id="PTHR28520:SF2">
    <property type="entry name" value="MITOTIC-SPINDLE ORGANIZING PROTEIN 1"/>
    <property type="match status" value="1"/>
</dbReference>
<dbReference type="InParanoid" id="A0A6P8J032"/>
<reference evidence="6" key="1">
    <citation type="submission" date="2025-08" db="UniProtKB">
        <authorList>
            <consortium name="RefSeq"/>
        </authorList>
    </citation>
    <scope>IDENTIFICATION</scope>
    <source>
        <tissue evidence="6">Tentacle</tissue>
    </source>
</reference>
<dbReference type="GO" id="GO:0000931">
    <property type="term" value="C:gamma-tubulin ring complex"/>
    <property type="evidence" value="ECO:0007669"/>
    <property type="project" value="InterPro"/>
</dbReference>
<dbReference type="Proteomes" id="UP000515163">
    <property type="component" value="Unplaced"/>
</dbReference>
<evidence type="ECO:0000256" key="3">
    <source>
        <dbReference type="ARBA" id="ARBA00022490"/>
    </source>
</evidence>
<keyword evidence="4" id="KW-0206">Cytoskeleton</keyword>
<evidence type="ECO:0000256" key="4">
    <source>
        <dbReference type="ARBA" id="ARBA00023212"/>
    </source>
</evidence>
<dbReference type="GeneID" id="116307147"/>
<keyword evidence="5" id="KW-1185">Reference proteome</keyword>
<keyword evidence="3" id="KW-0963">Cytoplasm</keyword>
<dbReference type="GO" id="GO:0033566">
    <property type="term" value="P:gamma-tubulin complex localization"/>
    <property type="evidence" value="ECO:0007669"/>
    <property type="project" value="InterPro"/>
</dbReference>
<name>A0A6P8J032_ACTTE</name>
<dbReference type="GO" id="GO:0005819">
    <property type="term" value="C:spindle"/>
    <property type="evidence" value="ECO:0007669"/>
    <property type="project" value="TreeGrafter"/>
</dbReference>
<dbReference type="OrthoDB" id="48571at2759"/>
<gene>
    <name evidence="6" type="primary">LOC116307147</name>
</gene>
<dbReference type="GO" id="GO:0005813">
    <property type="term" value="C:centrosome"/>
    <property type="evidence" value="ECO:0007669"/>
    <property type="project" value="TreeGrafter"/>
</dbReference>
<evidence type="ECO:0000256" key="2">
    <source>
        <dbReference type="ARBA" id="ARBA00011015"/>
    </source>
</evidence>
<proteinExistence type="inferred from homology"/>
<evidence type="ECO:0000313" key="5">
    <source>
        <dbReference type="Proteomes" id="UP000515163"/>
    </source>
</evidence>
<accession>A0A6P8J032</accession>
<comment type="similarity">
    <text evidence="2">Belongs to the MOZART1 family.</text>
</comment>
<dbReference type="Pfam" id="PF12554">
    <property type="entry name" value="MOZART1"/>
    <property type="match status" value="1"/>
</dbReference>